<dbReference type="InterPro" id="IPR036770">
    <property type="entry name" value="Ankyrin_rpt-contain_sf"/>
</dbReference>
<evidence type="ECO:0000313" key="1">
    <source>
        <dbReference type="EMBL" id="AVK77512.1"/>
    </source>
</evidence>
<evidence type="ECO:0008006" key="2">
    <source>
        <dbReference type="Google" id="ProtNLM"/>
    </source>
</evidence>
<dbReference type="InterPro" id="IPR052050">
    <property type="entry name" value="SecEffector_AnkRepeat"/>
</dbReference>
<gene>
    <name evidence="1" type="ORF">pmac_cds_824</name>
</gene>
<reference evidence="1" key="1">
    <citation type="journal article" date="2018" name="Nat. Commun.">
        <title>Diversity and evolution of the emerging Pandoraviridae family.</title>
        <authorList>
            <person name="Legendre M."/>
            <person name="Fabre E."/>
            <person name="Poirot O."/>
            <person name="Jeudy S."/>
            <person name="Lartigue A."/>
            <person name="Alempic J.M."/>
            <person name="Beucher L."/>
            <person name="Philippe N."/>
            <person name="Bertaux L."/>
            <person name="Christo-Foroux E."/>
            <person name="Labadie K."/>
            <person name="Coute Y."/>
            <person name="Abergel C."/>
            <person name="Claverie J.M."/>
        </authorList>
    </citation>
    <scope>NUCLEOTIDE SEQUENCE [LARGE SCALE GENOMIC DNA]</scope>
    <source>
        <strain evidence="1">Macleodensis</strain>
    </source>
</reference>
<dbReference type="KEGG" id="vg:36841967"/>
<sequence>MFEKSRERKPPVLFGATDAMRARRATTESDADAPIRAIPRELVALILDQLFACDPSGVSVCLCLLASPLFHVLSPPLAWRYGERLRALSTDPDELVAALPPYLCRRLLCRNVLTKRAIVNAAARGNTQVVQTLWYSSSRYAGRYDHALRLARANQQHETVAFLVSVCGSKGTVSQRSALGGTSCSTHDQPTPYQQFETRLGFDVLDGTFAAADACTACWPDLIIEDGASDDDHGNSQDDPTLLALFKPPRPIDPERNLRLAQRLVDHMSREDMDTGRRQKFILDVVIPYACHFVVMGQCEALALLVDRHQDTLCAWARIQPNVVPLTATAGSAPLREVLADSIQRPLNSLVMLRRLMARGDTHGVAALCERRRALGLLCDAGITYNILPYTCNMSGYDKPTEISRAIRNAIDGDMVTVLAADARAFQLDVARAAGDAAHDSLSYIQAAAMVGAAATVDWALEHANIKWRIRATVRQSADPSVVGALVRRRCLADPVRTIVALTLSGRTSCALSVVAAYPDARAHAIDLLLNLSIERGDPLIVDAAMSLHTDATLSCARMMDDAAGRAPLPVLLAMAHHGGARCTRRGVAAAMRRLHGVVMDHLYQNRTILCEPDVFDVRTHAQKRAWKRILDETAGAGYMDNAQRMGQRLGIDGFRRAAVYAAVVSGKMPALGALCAEHVDCGPRAFTRTIGRNDRDMLYRLVSHRPNRASTYAPVLAIVSGRRDLALALIDAGCAVGADALIAAASEGCEEVVKRLLRRLTLRRRTLNKAQKAAARSGYTDIEALLLNHPL</sequence>
<organism evidence="1">
    <name type="scientific">Pandoravirus macleodensis</name>
    <dbReference type="NCBI Taxonomy" id="2107707"/>
    <lineage>
        <taxon>Viruses</taxon>
        <taxon>Pandoravirus</taxon>
    </lineage>
</organism>
<accession>A0A2U7UGC7</accession>
<dbReference type="Gene3D" id="1.25.40.20">
    <property type="entry name" value="Ankyrin repeat-containing domain"/>
    <property type="match status" value="1"/>
</dbReference>
<dbReference type="EMBL" id="MG011691">
    <property type="protein sequence ID" value="AVK77512.1"/>
    <property type="molecule type" value="Genomic_DNA"/>
</dbReference>
<dbReference type="GeneID" id="36841967"/>
<protein>
    <recommendedName>
        <fullName evidence="2">Ankyrin repeat domain containing protein</fullName>
    </recommendedName>
</protein>
<dbReference type="RefSeq" id="YP_009481508.1">
    <property type="nucleotide sequence ID" value="NC_037665.1"/>
</dbReference>
<dbReference type="PANTHER" id="PTHR46586:SF3">
    <property type="entry name" value="ANKYRIN REPEAT-CONTAINING PROTEIN"/>
    <property type="match status" value="1"/>
</dbReference>
<name>A0A2U7UGC7_9VIRU</name>
<proteinExistence type="predicted"/>
<dbReference type="Proteomes" id="UP000249758">
    <property type="component" value="Segment"/>
</dbReference>
<dbReference type="SUPFAM" id="SSF48403">
    <property type="entry name" value="Ankyrin repeat"/>
    <property type="match status" value="1"/>
</dbReference>
<dbReference type="PANTHER" id="PTHR46586">
    <property type="entry name" value="ANKYRIN REPEAT-CONTAINING PROTEIN"/>
    <property type="match status" value="1"/>
</dbReference>